<sequence length="163" mass="18675">MNRLLVDSRFRPDPGLNFGRPELKSLTALWHEKRADCIAPDRADFDPLSLRDYLSRIIIYEVVGTPPQHRFRFRLYGTLVAEYSGRDVTGQMLDAVMSPEAYQDYCRILNGLIADPRPLRVTGTLYYLDRSFVHFECLSLPLTVGGGDRIGQIMDILYYPDEG</sequence>
<accession>A0ABV7VMS3</accession>
<evidence type="ECO:0000313" key="1">
    <source>
        <dbReference type="EMBL" id="MFC3678187.1"/>
    </source>
</evidence>
<dbReference type="RefSeq" id="WP_379729792.1">
    <property type="nucleotide sequence ID" value="NZ_JBHRYJ010000007.1"/>
</dbReference>
<keyword evidence="2" id="KW-1185">Reference proteome</keyword>
<dbReference type="EMBL" id="JBHRYJ010000007">
    <property type="protein sequence ID" value="MFC3678187.1"/>
    <property type="molecule type" value="Genomic_DNA"/>
</dbReference>
<organism evidence="1 2">
    <name type="scientific">Ferrovibrio xuzhouensis</name>
    <dbReference type="NCBI Taxonomy" id="1576914"/>
    <lineage>
        <taxon>Bacteria</taxon>
        <taxon>Pseudomonadati</taxon>
        <taxon>Pseudomonadota</taxon>
        <taxon>Alphaproteobacteria</taxon>
        <taxon>Rhodospirillales</taxon>
        <taxon>Rhodospirillaceae</taxon>
        <taxon>Ferrovibrio</taxon>
    </lineage>
</organism>
<dbReference type="Pfam" id="PF07310">
    <property type="entry name" value="PAS_5"/>
    <property type="match status" value="1"/>
</dbReference>
<name>A0ABV7VMS3_9PROT</name>
<reference evidence="2" key="1">
    <citation type="journal article" date="2019" name="Int. J. Syst. Evol. Microbiol.">
        <title>The Global Catalogue of Microorganisms (GCM) 10K type strain sequencing project: providing services to taxonomists for standard genome sequencing and annotation.</title>
        <authorList>
            <consortium name="The Broad Institute Genomics Platform"/>
            <consortium name="The Broad Institute Genome Sequencing Center for Infectious Disease"/>
            <person name="Wu L."/>
            <person name="Ma J."/>
        </authorList>
    </citation>
    <scope>NUCLEOTIDE SEQUENCE [LARGE SCALE GENOMIC DNA]</scope>
    <source>
        <strain evidence="2">KCTC 42182</strain>
    </source>
</reference>
<dbReference type="Proteomes" id="UP001595711">
    <property type="component" value="Unassembled WGS sequence"/>
</dbReference>
<proteinExistence type="predicted"/>
<protein>
    <submittedName>
        <fullName evidence="1">PAS domain-containing protein</fullName>
    </submittedName>
</protein>
<evidence type="ECO:0000313" key="2">
    <source>
        <dbReference type="Proteomes" id="UP001595711"/>
    </source>
</evidence>
<dbReference type="InterPro" id="IPR009922">
    <property type="entry name" value="DUF1457"/>
</dbReference>
<comment type="caution">
    <text evidence="1">The sequence shown here is derived from an EMBL/GenBank/DDBJ whole genome shotgun (WGS) entry which is preliminary data.</text>
</comment>
<gene>
    <name evidence="1" type="ORF">ACFOOQ_21735</name>
</gene>